<keyword evidence="4" id="KW-0337">GPI-anchor biosynthesis</keyword>
<keyword evidence="10" id="KW-0325">Glycoprotein</keyword>
<feature type="transmembrane region" description="Helical" evidence="11">
    <location>
        <begin position="577"/>
        <end position="594"/>
    </location>
</feature>
<dbReference type="AlphaFoldDB" id="A0A1E3PIL3"/>
<dbReference type="InterPro" id="IPR039524">
    <property type="entry name" value="PIGO/GPI13"/>
</dbReference>
<evidence type="ECO:0000256" key="4">
    <source>
        <dbReference type="ARBA" id="ARBA00022502"/>
    </source>
</evidence>
<feature type="transmembrane region" description="Helical" evidence="11">
    <location>
        <begin position="471"/>
        <end position="490"/>
    </location>
</feature>
<proteinExistence type="inferred from homology"/>
<dbReference type="STRING" id="857566.A0A1E3PIL3"/>
<evidence type="ECO:0000256" key="5">
    <source>
        <dbReference type="ARBA" id="ARBA00022679"/>
    </source>
</evidence>
<accession>A0A1E3PIL3</accession>
<evidence type="ECO:0000256" key="2">
    <source>
        <dbReference type="ARBA" id="ARBA00004687"/>
    </source>
</evidence>
<dbReference type="OrthoDB" id="272139at2759"/>
<comment type="subcellular location">
    <subcellularLocation>
        <location evidence="1">Endoplasmic reticulum membrane</location>
        <topology evidence="1">Multi-pass membrane protein</topology>
    </subcellularLocation>
</comment>
<feature type="transmembrane region" description="Helical" evidence="11">
    <location>
        <begin position="853"/>
        <end position="874"/>
    </location>
</feature>
<feature type="transmembrane region" description="Helical" evidence="11">
    <location>
        <begin position="881"/>
        <end position="898"/>
    </location>
</feature>
<dbReference type="CDD" id="cd16023">
    <property type="entry name" value="GPI_EPT_3"/>
    <property type="match status" value="1"/>
</dbReference>
<dbReference type="PANTHER" id="PTHR23071">
    <property type="entry name" value="PHOSPHATIDYLINOSITOL GLYCAN"/>
    <property type="match status" value="1"/>
</dbReference>
<organism evidence="12 13">
    <name type="scientific">Nadsonia fulvescens var. elongata DSM 6958</name>
    <dbReference type="NCBI Taxonomy" id="857566"/>
    <lineage>
        <taxon>Eukaryota</taxon>
        <taxon>Fungi</taxon>
        <taxon>Dikarya</taxon>
        <taxon>Ascomycota</taxon>
        <taxon>Saccharomycotina</taxon>
        <taxon>Dipodascomycetes</taxon>
        <taxon>Dipodascales</taxon>
        <taxon>Dipodascales incertae sedis</taxon>
        <taxon>Nadsonia</taxon>
    </lineage>
</organism>
<evidence type="ECO:0000256" key="7">
    <source>
        <dbReference type="ARBA" id="ARBA00022824"/>
    </source>
</evidence>
<name>A0A1E3PIL3_9ASCO</name>
<protein>
    <submittedName>
        <fullName evidence="12">Uncharacterized protein</fullName>
    </submittedName>
</protein>
<keyword evidence="9 11" id="KW-0472">Membrane</keyword>
<dbReference type="Proteomes" id="UP000095009">
    <property type="component" value="Unassembled WGS sequence"/>
</dbReference>
<feature type="transmembrane region" description="Helical" evidence="11">
    <location>
        <begin position="918"/>
        <end position="939"/>
    </location>
</feature>
<evidence type="ECO:0000256" key="8">
    <source>
        <dbReference type="ARBA" id="ARBA00022989"/>
    </source>
</evidence>
<sequence>SGVLFGFLLLHIIGIFLFTRGFLLSRQVLENKSSCQDNLYHTYLNDDITFQKTVIFLIDALRFDFTVPGPQGENAKKAKSYHNSLKVLYEMALSKPENTLLLKFIADPPTTTLQRLQGMTTGSLPTFIDAGSNFAGTSILEDNWLYQFTESLDKRIAFMGDDTWSALFEQNFNISYPYESLNVWDLDTVDNGVIEHLFPLLESTDDSTWDIIIGHCLGVDHVGHRYGPEHESMATKLFQMDQVIRRLVDSIDDDTLLIIMGDHGMDAKGDHGGDSQLEVESTLWMYSKKPFFGKLSGDLYNIQNGGENYRSVNQIDLVPTISLLMNSPIPFNNLGSPIAEVFLGPQGSDWLKLAQSNFLVSAQVQRYRETYNGFFQHDSQADGLWLAVVDAMNGFSDLSDFTQAQKVVEATVTHQQYTLNQCRHLWARFDMPLIYMGISILILSVVGLILVNKISNHDLPSLSVVLLINSLKGVIIGNVIIRISTFFMLTRFTSPFDIDLSLLILFAAALGYILGLFYTVMRNSSAFHNLLLPIASPKHLYKRGINGGFWSLGGITLILVHALLFASNSFTIWEDKILWYLLASFGFAILVASFRIKNPRFRTLAIYHGVIFLLLNRVSSMSTLCREEQSTHCTATYSASVNSSSWVIFALALMSILLPSIIATFYATSASYNGSAIMWIGRGLRIVMFFSTVFWALDMVEMKNWDISWFMTSTTLGFAKLIIARLVLGSTLLAANFAWYCGPMCVQIQFSAMNSGDKSATGPVRAYILGYSNIYGSVFFLFVINFFASMLVISNPLGALVLCLLMYSILTILELMDIHSLQSSFVIPIILGLMGQAYFFATGHQATIPSVQWNIGFIATQTISFPLTHLTILFNTFSGPILTTLAVPLISLWKIPPISDRMLTGNSQLLLTSCFKNLINYLAYQTVVTISACAFAANFRRHLMVWKIFAPRFILAGINLILVDLLAVIALAFGVGFVVFNVNRIF</sequence>
<dbReference type="InterPro" id="IPR002591">
    <property type="entry name" value="Phosphodiest/P_Trfase"/>
</dbReference>
<dbReference type="GO" id="GO:0006506">
    <property type="term" value="P:GPI anchor biosynthetic process"/>
    <property type="evidence" value="ECO:0007669"/>
    <property type="project" value="UniProtKB-UniPathway"/>
</dbReference>
<feature type="transmembrane region" description="Helical" evidence="11">
    <location>
        <begin position="6"/>
        <end position="23"/>
    </location>
</feature>
<evidence type="ECO:0000256" key="1">
    <source>
        <dbReference type="ARBA" id="ARBA00004477"/>
    </source>
</evidence>
<feature type="transmembrane region" description="Helical" evidence="11">
    <location>
        <begin position="646"/>
        <end position="667"/>
    </location>
</feature>
<keyword evidence="6 11" id="KW-0812">Transmembrane</keyword>
<feature type="non-terminal residue" evidence="12">
    <location>
        <position position="1"/>
    </location>
</feature>
<dbReference type="GO" id="GO:0005789">
    <property type="term" value="C:endoplasmic reticulum membrane"/>
    <property type="evidence" value="ECO:0007669"/>
    <property type="project" value="UniProtKB-SubCell"/>
</dbReference>
<keyword evidence="7" id="KW-0256">Endoplasmic reticulum</keyword>
<dbReference type="Gene3D" id="3.40.720.10">
    <property type="entry name" value="Alkaline Phosphatase, subunit A"/>
    <property type="match status" value="1"/>
</dbReference>
<evidence type="ECO:0000256" key="10">
    <source>
        <dbReference type="ARBA" id="ARBA00023180"/>
    </source>
</evidence>
<dbReference type="PANTHER" id="PTHR23071:SF1">
    <property type="entry name" value="GPI ETHANOLAMINE PHOSPHATE TRANSFERASE 3"/>
    <property type="match status" value="1"/>
</dbReference>
<evidence type="ECO:0000313" key="12">
    <source>
        <dbReference type="EMBL" id="ODQ64782.1"/>
    </source>
</evidence>
<keyword evidence="8 11" id="KW-1133">Transmembrane helix</keyword>
<dbReference type="InterPro" id="IPR037675">
    <property type="entry name" value="PIG-O_N"/>
</dbReference>
<dbReference type="InterPro" id="IPR017850">
    <property type="entry name" value="Alkaline_phosphatase_core_sf"/>
</dbReference>
<reference evidence="12 13" key="1">
    <citation type="journal article" date="2016" name="Proc. Natl. Acad. Sci. U.S.A.">
        <title>Comparative genomics of biotechnologically important yeasts.</title>
        <authorList>
            <person name="Riley R."/>
            <person name="Haridas S."/>
            <person name="Wolfe K.H."/>
            <person name="Lopes M.R."/>
            <person name="Hittinger C.T."/>
            <person name="Goeker M."/>
            <person name="Salamov A.A."/>
            <person name="Wisecaver J.H."/>
            <person name="Long T.M."/>
            <person name="Calvey C.H."/>
            <person name="Aerts A.L."/>
            <person name="Barry K.W."/>
            <person name="Choi C."/>
            <person name="Clum A."/>
            <person name="Coughlan A.Y."/>
            <person name="Deshpande S."/>
            <person name="Douglass A.P."/>
            <person name="Hanson S.J."/>
            <person name="Klenk H.-P."/>
            <person name="LaButti K.M."/>
            <person name="Lapidus A."/>
            <person name="Lindquist E.A."/>
            <person name="Lipzen A.M."/>
            <person name="Meier-Kolthoff J.P."/>
            <person name="Ohm R.A."/>
            <person name="Otillar R.P."/>
            <person name="Pangilinan J.L."/>
            <person name="Peng Y."/>
            <person name="Rokas A."/>
            <person name="Rosa C.A."/>
            <person name="Scheuner C."/>
            <person name="Sibirny A.A."/>
            <person name="Slot J.C."/>
            <person name="Stielow J.B."/>
            <person name="Sun H."/>
            <person name="Kurtzman C.P."/>
            <person name="Blackwell M."/>
            <person name="Grigoriev I.V."/>
            <person name="Jeffries T.W."/>
        </authorList>
    </citation>
    <scope>NUCLEOTIDE SEQUENCE [LARGE SCALE GENOMIC DNA]</scope>
    <source>
        <strain evidence="12 13">DSM 6958</strain>
    </source>
</reference>
<feature type="transmembrane region" description="Helical" evidence="11">
    <location>
        <begin position="825"/>
        <end position="841"/>
    </location>
</feature>
<evidence type="ECO:0000256" key="3">
    <source>
        <dbReference type="ARBA" id="ARBA00008695"/>
    </source>
</evidence>
<dbReference type="UniPathway" id="UPA00196"/>
<evidence type="ECO:0000313" key="13">
    <source>
        <dbReference type="Proteomes" id="UP000095009"/>
    </source>
</evidence>
<feature type="transmembrane region" description="Helical" evidence="11">
    <location>
        <begin position="433"/>
        <end position="451"/>
    </location>
</feature>
<feature type="transmembrane region" description="Helical" evidence="11">
    <location>
        <begin position="547"/>
        <end position="565"/>
    </location>
</feature>
<evidence type="ECO:0000256" key="6">
    <source>
        <dbReference type="ARBA" id="ARBA00022692"/>
    </source>
</evidence>
<feature type="transmembrane region" description="Helical" evidence="11">
    <location>
        <begin position="793"/>
        <end position="813"/>
    </location>
</feature>
<keyword evidence="5" id="KW-0808">Transferase</keyword>
<comment type="pathway">
    <text evidence="2">Glycolipid biosynthesis; glycosylphosphatidylinositol-anchor biosynthesis.</text>
</comment>
<comment type="similarity">
    <text evidence="3">Belongs to the PIGG/PIGN/PIGO family. PIGO subfamily.</text>
</comment>
<dbReference type="SUPFAM" id="SSF53649">
    <property type="entry name" value="Alkaline phosphatase-like"/>
    <property type="match status" value="1"/>
</dbReference>
<feature type="transmembrane region" description="Helical" evidence="11">
    <location>
        <begin position="679"/>
        <end position="697"/>
    </location>
</feature>
<feature type="transmembrane region" description="Helical" evidence="11">
    <location>
        <begin position="960"/>
        <end position="980"/>
    </location>
</feature>
<feature type="transmembrane region" description="Helical" evidence="11">
    <location>
        <begin position="764"/>
        <end position="787"/>
    </location>
</feature>
<dbReference type="Pfam" id="PF01663">
    <property type="entry name" value="Phosphodiest"/>
    <property type="match status" value="1"/>
</dbReference>
<feature type="non-terminal residue" evidence="12">
    <location>
        <position position="986"/>
    </location>
</feature>
<gene>
    <name evidence="12" type="ORF">NADFUDRAFT_13647</name>
</gene>
<dbReference type="EMBL" id="KV454411">
    <property type="protein sequence ID" value="ODQ64782.1"/>
    <property type="molecule type" value="Genomic_DNA"/>
</dbReference>
<evidence type="ECO:0000256" key="11">
    <source>
        <dbReference type="SAM" id="Phobius"/>
    </source>
</evidence>
<keyword evidence="13" id="KW-1185">Reference proteome</keyword>
<dbReference type="GO" id="GO:0051377">
    <property type="term" value="F:mannose-ethanolamine phosphotransferase activity"/>
    <property type="evidence" value="ECO:0007669"/>
    <property type="project" value="InterPro"/>
</dbReference>
<evidence type="ECO:0000256" key="9">
    <source>
        <dbReference type="ARBA" id="ARBA00023136"/>
    </source>
</evidence>
<feature type="transmembrane region" description="Helical" evidence="11">
    <location>
        <begin position="502"/>
        <end position="521"/>
    </location>
</feature>